<reference evidence="2 3" key="1">
    <citation type="submission" date="2019-12" db="EMBL/GenBank/DDBJ databases">
        <title>Draft genome sequence of the ascomycete Xylaria multiplex DSM 110363.</title>
        <authorList>
            <person name="Buettner E."/>
            <person name="Kellner H."/>
        </authorList>
    </citation>
    <scope>NUCLEOTIDE SEQUENCE [LARGE SCALE GENOMIC DNA]</scope>
    <source>
        <strain evidence="2 3">DSM 110363</strain>
    </source>
</reference>
<proteinExistence type="predicted"/>
<feature type="region of interest" description="Disordered" evidence="1">
    <location>
        <begin position="150"/>
        <end position="250"/>
    </location>
</feature>
<gene>
    <name evidence="2" type="ORF">GQX73_g7336</name>
</gene>
<comment type="caution">
    <text evidence="2">The sequence shown here is derived from an EMBL/GenBank/DDBJ whole genome shotgun (WGS) entry which is preliminary data.</text>
</comment>
<organism evidence="2 3">
    <name type="scientific">Xylaria multiplex</name>
    <dbReference type="NCBI Taxonomy" id="323545"/>
    <lineage>
        <taxon>Eukaryota</taxon>
        <taxon>Fungi</taxon>
        <taxon>Dikarya</taxon>
        <taxon>Ascomycota</taxon>
        <taxon>Pezizomycotina</taxon>
        <taxon>Sordariomycetes</taxon>
        <taxon>Xylariomycetidae</taxon>
        <taxon>Xylariales</taxon>
        <taxon>Xylariaceae</taxon>
        <taxon>Xylaria</taxon>
    </lineage>
</organism>
<dbReference type="InParanoid" id="A0A7C8IXR2"/>
<keyword evidence="3" id="KW-1185">Reference proteome</keyword>
<feature type="compositionally biased region" description="Low complexity" evidence="1">
    <location>
        <begin position="66"/>
        <end position="85"/>
    </location>
</feature>
<feature type="region of interest" description="Disordered" evidence="1">
    <location>
        <begin position="66"/>
        <end position="95"/>
    </location>
</feature>
<dbReference type="Proteomes" id="UP000481858">
    <property type="component" value="Unassembled WGS sequence"/>
</dbReference>
<evidence type="ECO:0000313" key="2">
    <source>
        <dbReference type="EMBL" id="KAF2966219.1"/>
    </source>
</evidence>
<sequence length="250" mass="26372">MLSTSMRYDRLCRLNGEIYTLEESTADLDQKRIEPNIDQLRQSSYRLNCGISAVAPRGVAVAQAAEPSKTTAAATTPLTKTSPSSRQTLPAPTIASGSDVRGAAIVASNTPPYSAQVLFPPKILGFGSSFSSSTSRTYSMNIPLKGGVSADVDMAAPPDQSQSNQTSAVAASSTNLTGQQGLDVMDVEPSQQAGDDTVNVAGSSGTQQDVEMKEETGQTTEAEVNTGENAEVYNDTATDTERPNKRRKVE</sequence>
<dbReference type="AlphaFoldDB" id="A0A7C8IXR2"/>
<feature type="compositionally biased region" description="Polar residues" evidence="1">
    <location>
        <begin position="217"/>
        <end position="228"/>
    </location>
</feature>
<evidence type="ECO:0000313" key="3">
    <source>
        <dbReference type="Proteomes" id="UP000481858"/>
    </source>
</evidence>
<evidence type="ECO:0000256" key="1">
    <source>
        <dbReference type="SAM" id="MobiDB-lite"/>
    </source>
</evidence>
<protein>
    <submittedName>
        <fullName evidence="2">Uncharacterized protein</fullName>
    </submittedName>
</protein>
<dbReference type="OrthoDB" id="4775684at2759"/>
<feature type="compositionally biased region" description="Polar residues" evidence="1">
    <location>
        <begin position="189"/>
        <end position="209"/>
    </location>
</feature>
<feature type="compositionally biased region" description="Polar residues" evidence="1">
    <location>
        <begin position="159"/>
        <end position="180"/>
    </location>
</feature>
<accession>A0A7C8IXR2</accession>
<dbReference type="EMBL" id="WUBL01000094">
    <property type="protein sequence ID" value="KAF2966219.1"/>
    <property type="molecule type" value="Genomic_DNA"/>
</dbReference>
<name>A0A7C8IXR2_9PEZI</name>